<accession>A0A5B9QA92</accession>
<evidence type="ECO:0000259" key="1">
    <source>
        <dbReference type="Pfam" id="PF07705"/>
    </source>
</evidence>
<dbReference type="RefSeq" id="WP_148073163.1">
    <property type="nucleotide sequence ID" value="NZ_CP042913.1"/>
</dbReference>
<dbReference type="Gene3D" id="3.40.50.1820">
    <property type="entry name" value="alpha/beta hydrolase"/>
    <property type="match status" value="1"/>
</dbReference>
<feature type="domain" description="AB hydrolase-1" evidence="2">
    <location>
        <begin position="461"/>
        <end position="634"/>
    </location>
</feature>
<keyword evidence="4" id="KW-1185">Reference proteome</keyword>
<dbReference type="InterPro" id="IPR011635">
    <property type="entry name" value="CARDB"/>
</dbReference>
<gene>
    <name evidence="3" type="ORF">Pr1d_18000</name>
</gene>
<evidence type="ECO:0000313" key="3">
    <source>
        <dbReference type="EMBL" id="QEG34520.1"/>
    </source>
</evidence>
<evidence type="ECO:0008006" key="5">
    <source>
        <dbReference type="Google" id="ProtNLM"/>
    </source>
</evidence>
<dbReference type="Proteomes" id="UP000323917">
    <property type="component" value="Chromosome"/>
</dbReference>
<dbReference type="InterPro" id="IPR013783">
    <property type="entry name" value="Ig-like_fold"/>
</dbReference>
<dbReference type="Pfam" id="PF12697">
    <property type="entry name" value="Abhydrolase_6"/>
    <property type="match status" value="1"/>
</dbReference>
<proteinExistence type="predicted"/>
<dbReference type="Gene3D" id="2.60.40.10">
    <property type="entry name" value="Immunoglobulins"/>
    <property type="match status" value="2"/>
</dbReference>
<dbReference type="AlphaFoldDB" id="A0A5B9QA92"/>
<dbReference type="SUPFAM" id="SSF53474">
    <property type="entry name" value="alpha/beta-Hydrolases"/>
    <property type="match status" value="1"/>
</dbReference>
<name>A0A5B9QA92_9BACT</name>
<evidence type="ECO:0000259" key="2">
    <source>
        <dbReference type="Pfam" id="PF12697"/>
    </source>
</evidence>
<feature type="domain" description="CARDB" evidence="1">
    <location>
        <begin position="47"/>
        <end position="161"/>
    </location>
</feature>
<dbReference type="KEGG" id="bgok:Pr1d_18000"/>
<dbReference type="EMBL" id="CP042913">
    <property type="protein sequence ID" value="QEG34520.1"/>
    <property type="molecule type" value="Genomic_DNA"/>
</dbReference>
<dbReference type="OrthoDB" id="504471at2"/>
<sequence>MNSYRITSRHASADLRHGRLTSHIRAGYSSVRRLRFESLENRFMLTADLIANGISVSDTTVNPGQSVTVNWTASNIGNSATGFFPLGTSQQGVMWSTDTIISTNDTLLEKEFLGWLDDGDTTAEAHTINIPGNATPGSSYWIGVIADYDGDISESNEGNNSGGVPFKVTVNQADLDVLSVTLDETSDVWYLGEGIDAEVTVKNIGNATANNAEVDYFLGTQGDPDSYFIGNGLLGGLIGFNDMSPGETANDWIGSPLPGGGWTIPADVTPGLGYAIWARASTTSIDGDSTNDWASSAEFSILSPVSWRESSVADAALVDTIRAGLTVFARVEGTPGEQFEIEVWEEDGLGDDKIDAFTITVGAEGFGIEQWTAAWQGNDGDDPQNQYYLYYDGPGLFNPQSAPLSVFVGAEPNVVSYTNRLTYDWGSSGPNEGVIDVRLARLVTGLSFPLPKIDPLMRTWVVIHGRNGSFDGDTDRVKILADQLFDARDEDQILTLDWSQGANSLNDADFSQEAWIVSVANWASQVLTAYGFPVENINLIGHSFGGVIAGELAAALPSGVNTLLAIDPAEDPPIAASGSTYSTDNVVFGADNSSYSWAFYSADGGPISGLAGNEETPTTADEAFVVEQSEHTRVVSLVSAMIAAPYGTVSRYFSLDRLLAYADGPWQRNRYLANGNLDFDDGLYEAVILSMDQGTNPVISVPVLIDFIYNSGFPVPAPGDYDQDNDVDGGDFLRWQRSFGLVGTQLPADGNLTGKIDRGDLQMWAANYGPASPPQINSAIQVTDPLDSSPEATSLASFWLSLELFSIDNEHSFASPLEDMHLDEWLLNPVGQLSEKSEHATLKHAVSAVVATPEHDDQVVEPWLTDELLEQVFG</sequence>
<evidence type="ECO:0000313" key="4">
    <source>
        <dbReference type="Proteomes" id="UP000323917"/>
    </source>
</evidence>
<dbReference type="InterPro" id="IPR000073">
    <property type="entry name" value="AB_hydrolase_1"/>
</dbReference>
<dbReference type="Pfam" id="PF07705">
    <property type="entry name" value="CARDB"/>
    <property type="match status" value="1"/>
</dbReference>
<dbReference type="InterPro" id="IPR029058">
    <property type="entry name" value="AB_hydrolase_fold"/>
</dbReference>
<reference evidence="3 4" key="1">
    <citation type="submission" date="2019-08" db="EMBL/GenBank/DDBJ databases">
        <title>Deep-cultivation of Planctomycetes and their phenomic and genomic characterization uncovers novel biology.</title>
        <authorList>
            <person name="Wiegand S."/>
            <person name="Jogler M."/>
            <person name="Boedeker C."/>
            <person name="Pinto D."/>
            <person name="Vollmers J."/>
            <person name="Rivas-Marin E."/>
            <person name="Kohn T."/>
            <person name="Peeters S.H."/>
            <person name="Heuer A."/>
            <person name="Rast P."/>
            <person name="Oberbeckmann S."/>
            <person name="Bunk B."/>
            <person name="Jeske O."/>
            <person name="Meyerdierks A."/>
            <person name="Storesund J.E."/>
            <person name="Kallscheuer N."/>
            <person name="Luecker S."/>
            <person name="Lage O.M."/>
            <person name="Pohl T."/>
            <person name="Merkel B.J."/>
            <person name="Hornburger P."/>
            <person name="Mueller R.-W."/>
            <person name="Bruemmer F."/>
            <person name="Labrenz M."/>
            <person name="Spormann A.M."/>
            <person name="Op den Camp H."/>
            <person name="Overmann J."/>
            <person name="Amann R."/>
            <person name="Jetten M.S.M."/>
            <person name="Mascher T."/>
            <person name="Medema M.H."/>
            <person name="Devos D.P."/>
            <person name="Kaster A.-K."/>
            <person name="Ovreas L."/>
            <person name="Rohde M."/>
            <person name="Galperin M.Y."/>
            <person name="Jogler C."/>
        </authorList>
    </citation>
    <scope>NUCLEOTIDE SEQUENCE [LARGE SCALE GENOMIC DNA]</scope>
    <source>
        <strain evidence="3 4">Pr1d</strain>
    </source>
</reference>
<protein>
    <recommendedName>
        <fullName evidence="5">CARDB domain-containing protein</fullName>
    </recommendedName>
</protein>
<organism evidence="3 4">
    <name type="scientific">Bythopirellula goksoeyrii</name>
    <dbReference type="NCBI Taxonomy" id="1400387"/>
    <lineage>
        <taxon>Bacteria</taxon>
        <taxon>Pseudomonadati</taxon>
        <taxon>Planctomycetota</taxon>
        <taxon>Planctomycetia</taxon>
        <taxon>Pirellulales</taxon>
        <taxon>Lacipirellulaceae</taxon>
        <taxon>Bythopirellula</taxon>
    </lineage>
</organism>